<dbReference type="Proteomes" id="UP000012174">
    <property type="component" value="Unassembled WGS sequence"/>
</dbReference>
<evidence type="ECO:0000313" key="2">
    <source>
        <dbReference type="EMBL" id="EMR72787.1"/>
    </source>
</evidence>
<name>M7T817_EUTLA</name>
<feature type="region of interest" description="Disordered" evidence="1">
    <location>
        <begin position="182"/>
        <end position="229"/>
    </location>
</feature>
<gene>
    <name evidence="2" type="ORF">UCREL1_160</name>
</gene>
<organism evidence="2 3">
    <name type="scientific">Eutypa lata (strain UCR-EL1)</name>
    <name type="common">Grapevine dieback disease fungus</name>
    <name type="synonym">Eutypa armeniacae</name>
    <dbReference type="NCBI Taxonomy" id="1287681"/>
    <lineage>
        <taxon>Eukaryota</taxon>
        <taxon>Fungi</taxon>
        <taxon>Dikarya</taxon>
        <taxon>Ascomycota</taxon>
        <taxon>Pezizomycotina</taxon>
        <taxon>Sordariomycetes</taxon>
        <taxon>Xylariomycetidae</taxon>
        <taxon>Xylariales</taxon>
        <taxon>Diatrypaceae</taxon>
        <taxon>Eutypa</taxon>
    </lineage>
</organism>
<proteinExistence type="predicted"/>
<dbReference type="HOGENOM" id="CLU_1209834_0_0_1"/>
<protein>
    <submittedName>
        <fullName evidence="2">Uncharacterized protein</fullName>
    </submittedName>
</protein>
<evidence type="ECO:0000313" key="3">
    <source>
        <dbReference type="Proteomes" id="UP000012174"/>
    </source>
</evidence>
<feature type="compositionally biased region" description="Acidic residues" evidence="1">
    <location>
        <begin position="215"/>
        <end position="229"/>
    </location>
</feature>
<dbReference type="AlphaFoldDB" id="M7T817"/>
<keyword evidence="3" id="KW-1185">Reference proteome</keyword>
<reference evidence="3" key="1">
    <citation type="journal article" date="2013" name="Genome Announc.">
        <title>Draft genome sequence of the grapevine dieback fungus Eutypa lata UCR-EL1.</title>
        <authorList>
            <person name="Blanco-Ulate B."/>
            <person name="Rolshausen P.E."/>
            <person name="Cantu D."/>
        </authorList>
    </citation>
    <scope>NUCLEOTIDE SEQUENCE [LARGE SCALE GENOMIC DNA]</scope>
    <source>
        <strain evidence="3">UCR-EL1</strain>
    </source>
</reference>
<dbReference type="EMBL" id="KB705382">
    <property type="protein sequence ID" value="EMR72787.1"/>
    <property type="molecule type" value="Genomic_DNA"/>
</dbReference>
<dbReference type="KEGG" id="ela:UCREL1_160"/>
<feature type="compositionally biased region" description="Acidic residues" evidence="1">
    <location>
        <begin position="182"/>
        <end position="202"/>
    </location>
</feature>
<sequence length="229" mass="25771">MPPNSLAGDCNPCIFKKGFKSYYGAVRHAMMVYMIMSEAWPGESDILISKDPGIGSWRAEALARAWSSLQKLRATLGGVIDFAQQWHKLPKSDYRRSDETPGVEKLEALEHLRSAVQAASSITFSPTDGFVTGVPEWVPGKFSPSRFPDLYQSLHRLTRAFGYGDPLHLAIYCEDVENQLAEADDEDWDEEEEYDEDEDEHDWSDGDSGTQDDHSDGEDDGEDDGELRW</sequence>
<evidence type="ECO:0000256" key="1">
    <source>
        <dbReference type="SAM" id="MobiDB-lite"/>
    </source>
</evidence>
<accession>M7T817</accession>